<sequence length="193" mass="20377">MTRLVGYTRQLSPDLDPAPDISALTAAGVVRVFVDDQTTDPRKRPALTECLGFLEAGDVLVVPSAAHLSHTVTHFVSTVAALTARGVEFRSLTEPALCTAVDNAVNPAEVVAAEEGLRRRLVSLRTRAGMASAAAAGKRPGRPTVMTPEKVAMAVELRNLDRPITHIARVLGVSANSVQRALAPLPRHPDPAG</sequence>
<dbReference type="GO" id="GO:0000150">
    <property type="term" value="F:DNA strand exchange activity"/>
    <property type="evidence" value="ECO:0007669"/>
    <property type="project" value="InterPro"/>
</dbReference>
<dbReference type="InterPro" id="IPR036162">
    <property type="entry name" value="Resolvase-like_N_sf"/>
</dbReference>
<organism evidence="2 3">
    <name type="scientific">Microbacterium trichothecenolyticum</name>
    <name type="common">Aureobacterium trichothecenolyticum</name>
    <dbReference type="NCBI Taxonomy" id="69370"/>
    <lineage>
        <taxon>Bacteria</taxon>
        <taxon>Bacillati</taxon>
        <taxon>Actinomycetota</taxon>
        <taxon>Actinomycetes</taxon>
        <taxon>Micrococcales</taxon>
        <taxon>Microbacteriaceae</taxon>
        <taxon>Microbacterium</taxon>
    </lineage>
</organism>
<keyword evidence="3" id="KW-1185">Reference proteome</keyword>
<proteinExistence type="predicted"/>
<dbReference type="AlphaFoldDB" id="A0A0M2HJJ3"/>
<dbReference type="RefSeq" id="WP_052676662.1">
    <property type="nucleotide sequence ID" value="NZ_JYJA01000022.1"/>
</dbReference>
<evidence type="ECO:0000313" key="2">
    <source>
        <dbReference type="EMBL" id="KJL45003.1"/>
    </source>
</evidence>
<dbReference type="InterPro" id="IPR006119">
    <property type="entry name" value="Resolv_N"/>
</dbReference>
<dbReference type="Pfam" id="PF00239">
    <property type="entry name" value="Resolvase"/>
    <property type="match status" value="1"/>
</dbReference>
<reference evidence="2 3" key="1">
    <citation type="submission" date="2015-02" db="EMBL/GenBank/DDBJ databases">
        <title>Draft genome sequences of ten Microbacterium spp. with emphasis on heavy metal contaminated environments.</title>
        <authorList>
            <person name="Corretto E."/>
        </authorList>
    </citation>
    <scope>NUCLEOTIDE SEQUENCE [LARGE SCALE GENOMIC DNA]</scope>
    <source>
        <strain evidence="2 3">DSM 8608</strain>
    </source>
</reference>
<dbReference type="PATRIC" id="fig|69370.6.peg.536"/>
<protein>
    <submittedName>
        <fullName evidence="2">DNA-invertase hin</fullName>
    </submittedName>
</protein>
<dbReference type="PROSITE" id="PS51736">
    <property type="entry name" value="RECOMBINASES_3"/>
    <property type="match status" value="1"/>
</dbReference>
<dbReference type="SUPFAM" id="SSF53041">
    <property type="entry name" value="Resolvase-like"/>
    <property type="match status" value="1"/>
</dbReference>
<evidence type="ECO:0000313" key="3">
    <source>
        <dbReference type="Proteomes" id="UP000034098"/>
    </source>
</evidence>
<accession>A0A0M2HJJ3</accession>
<name>A0A0M2HJJ3_MICTR</name>
<dbReference type="Gene3D" id="3.40.50.1390">
    <property type="entry name" value="Resolvase, N-terminal catalytic domain"/>
    <property type="match status" value="1"/>
</dbReference>
<dbReference type="OrthoDB" id="128993at2"/>
<dbReference type="EMBL" id="JYJA01000022">
    <property type="protein sequence ID" value="KJL45003.1"/>
    <property type="molecule type" value="Genomic_DNA"/>
</dbReference>
<gene>
    <name evidence="2" type="primary">hin</name>
    <name evidence="2" type="ORF">RS82_00513</name>
</gene>
<feature type="domain" description="Resolvase/invertase-type recombinase catalytic" evidence="1">
    <location>
        <begin position="3"/>
        <end position="137"/>
    </location>
</feature>
<dbReference type="GO" id="GO:0003677">
    <property type="term" value="F:DNA binding"/>
    <property type="evidence" value="ECO:0007669"/>
    <property type="project" value="InterPro"/>
</dbReference>
<evidence type="ECO:0000259" key="1">
    <source>
        <dbReference type="PROSITE" id="PS51736"/>
    </source>
</evidence>
<comment type="caution">
    <text evidence="2">The sequence shown here is derived from an EMBL/GenBank/DDBJ whole genome shotgun (WGS) entry which is preliminary data.</text>
</comment>
<dbReference type="SMART" id="SM00857">
    <property type="entry name" value="Resolvase"/>
    <property type="match status" value="1"/>
</dbReference>
<dbReference type="Proteomes" id="UP000034098">
    <property type="component" value="Unassembled WGS sequence"/>
</dbReference>